<dbReference type="PANTHER" id="PTHR12706:SF30">
    <property type="entry name" value="PROTEIN STRAWBERRY NOTCH-RELATED"/>
    <property type="match status" value="1"/>
</dbReference>
<dbReference type="GO" id="GO:0031490">
    <property type="term" value="F:chromatin DNA binding"/>
    <property type="evidence" value="ECO:0007669"/>
    <property type="project" value="TreeGrafter"/>
</dbReference>
<dbReference type="GO" id="GO:0006355">
    <property type="term" value="P:regulation of DNA-templated transcription"/>
    <property type="evidence" value="ECO:0007669"/>
    <property type="project" value="InterPro"/>
</dbReference>
<reference evidence="2" key="1">
    <citation type="submission" date="2018-11" db="EMBL/GenBank/DDBJ databases">
        <authorList>
            <consortium name="Pathogen Informatics"/>
        </authorList>
    </citation>
    <scope>NUCLEOTIDE SEQUENCE</scope>
</reference>
<sequence>MELYAKHEGAYDGFYLPVPQSNTRLLIPILAIYFRSRSAKPGGKSEPETRLYRIYRPNTGLQARLIELDRLRERYTRVANPSDEACQGAWKRVFQESATKCIHLLQQQFCPKTATAHAQVQARLLQTPSGPEATLPGGDTPTHVGVCEAGLRTRTHYVLSGSVLNVWPRIEPLLMQARLSAAGPAGQAARCMQVVRLKPRDGRRIVGSLIPHESVDDILACLSQPAEEVAVTSKSGPFRNCQQIYTQVFQ</sequence>
<organism evidence="2 3">
    <name type="scientific">Protopolystoma xenopodis</name>
    <dbReference type="NCBI Taxonomy" id="117903"/>
    <lineage>
        <taxon>Eukaryota</taxon>
        <taxon>Metazoa</taxon>
        <taxon>Spiralia</taxon>
        <taxon>Lophotrochozoa</taxon>
        <taxon>Platyhelminthes</taxon>
        <taxon>Monogenea</taxon>
        <taxon>Polyopisthocotylea</taxon>
        <taxon>Polystomatidea</taxon>
        <taxon>Polystomatidae</taxon>
        <taxon>Protopolystoma</taxon>
    </lineage>
</organism>
<dbReference type="GO" id="GO:0005634">
    <property type="term" value="C:nucleus"/>
    <property type="evidence" value="ECO:0007669"/>
    <property type="project" value="TreeGrafter"/>
</dbReference>
<evidence type="ECO:0000259" key="1">
    <source>
        <dbReference type="Pfam" id="PF25373"/>
    </source>
</evidence>
<name>A0A3S5FDE8_9PLAT</name>
<dbReference type="Pfam" id="PF25373">
    <property type="entry name" value="SBNO"/>
    <property type="match status" value="1"/>
</dbReference>
<dbReference type="Proteomes" id="UP000784294">
    <property type="component" value="Unassembled WGS sequence"/>
</dbReference>
<comment type="caution">
    <text evidence="2">The sequence shown here is derived from an EMBL/GenBank/DDBJ whole genome shotgun (WGS) entry which is preliminary data.</text>
</comment>
<dbReference type="GO" id="GO:0042393">
    <property type="term" value="F:histone binding"/>
    <property type="evidence" value="ECO:0007669"/>
    <property type="project" value="TreeGrafter"/>
</dbReference>
<dbReference type="AlphaFoldDB" id="A0A3S5FDE8"/>
<protein>
    <recommendedName>
        <fullName evidence="1">SBNO alpha/beta domain-containing protein</fullName>
    </recommendedName>
</protein>
<proteinExistence type="predicted"/>
<evidence type="ECO:0000313" key="2">
    <source>
        <dbReference type="EMBL" id="VEL18379.1"/>
    </source>
</evidence>
<feature type="domain" description="SBNO alpha/beta" evidence="1">
    <location>
        <begin position="1"/>
        <end position="115"/>
    </location>
</feature>
<gene>
    <name evidence="2" type="ORF">PXEA_LOCUS11819</name>
</gene>
<accession>A0A3S5FDE8</accession>
<dbReference type="EMBL" id="CAAALY010036743">
    <property type="protein sequence ID" value="VEL18379.1"/>
    <property type="molecule type" value="Genomic_DNA"/>
</dbReference>
<dbReference type="InterPro" id="IPR026741">
    <property type="entry name" value="SNO"/>
</dbReference>
<dbReference type="InterPro" id="IPR057332">
    <property type="entry name" value="SBNO_a/b_dom"/>
</dbReference>
<dbReference type="OrthoDB" id="421838at2759"/>
<evidence type="ECO:0000313" key="3">
    <source>
        <dbReference type="Proteomes" id="UP000784294"/>
    </source>
</evidence>
<keyword evidence="3" id="KW-1185">Reference proteome</keyword>
<dbReference type="PANTHER" id="PTHR12706">
    <property type="entry name" value="STRAWBERRY NOTCH-RELATED"/>
    <property type="match status" value="1"/>
</dbReference>